<evidence type="ECO:0000256" key="1">
    <source>
        <dbReference type="SAM" id="MobiDB-lite"/>
    </source>
</evidence>
<dbReference type="EMBL" id="JAHRHJ020000001">
    <property type="protein sequence ID" value="KAH9328779.1"/>
    <property type="molecule type" value="Genomic_DNA"/>
</dbReference>
<sequence length="71" mass="8342">VGSCKYKGRLPFNCGKVGHFENKFSHNNMDEDVEIEGEHAKNDNISNKYQKKFKRFNNKKNTKNSLYSKKE</sequence>
<evidence type="ECO:0000313" key="2">
    <source>
        <dbReference type="EMBL" id="KAH9328779.1"/>
    </source>
</evidence>
<dbReference type="AlphaFoldDB" id="A0AA38GSF7"/>
<comment type="caution">
    <text evidence="2">The sequence shown here is derived from an EMBL/GenBank/DDBJ whole genome shotgun (WGS) entry which is preliminary data.</text>
</comment>
<name>A0AA38GSF7_TAXCH</name>
<protein>
    <submittedName>
        <fullName evidence="2">Uncharacterized protein</fullName>
    </submittedName>
</protein>
<reference evidence="2 3" key="1">
    <citation type="journal article" date="2021" name="Nat. Plants">
        <title>The Taxus genome provides insights into paclitaxel biosynthesis.</title>
        <authorList>
            <person name="Xiong X."/>
            <person name="Gou J."/>
            <person name="Liao Q."/>
            <person name="Li Y."/>
            <person name="Zhou Q."/>
            <person name="Bi G."/>
            <person name="Li C."/>
            <person name="Du R."/>
            <person name="Wang X."/>
            <person name="Sun T."/>
            <person name="Guo L."/>
            <person name="Liang H."/>
            <person name="Lu P."/>
            <person name="Wu Y."/>
            <person name="Zhang Z."/>
            <person name="Ro D.K."/>
            <person name="Shang Y."/>
            <person name="Huang S."/>
            <person name="Yan J."/>
        </authorList>
    </citation>
    <scope>NUCLEOTIDE SEQUENCE [LARGE SCALE GENOMIC DNA]</scope>
    <source>
        <strain evidence="2">Ta-2019</strain>
    </source>
</reference>
<feature type="non-terminal residue" evidence="2">
    <location>
        <position position="71"/>
    </location>
</feature>
<dbReference type="Proteomes" id="UP000824469">
    <property type="component" value="Unassembled WGS sequence"/>
</dbReference>
<keyword evidence="3" id="KW-1185">Reference proteome</keyword>
<accession>A0AA38GSF7</accession>
<proteinExistence type="predicted"/>
<feature type="non-terminal residue" evidence="2">
    <location>
        <position position="1"/>
    </location>
</feature>
<feature type="compositionally biased region" description="Basic residues" evidence="1">
    <location>
        <begin position="49"/>
        <end position="62"/>
    </location>
</feature>
<evidence type="ECO:0000313" key="3">
    <source>
        <dbReference type="Proteomes" id="UP000824469"/>
    </source>
</evidence>
<organism evidence="2 3">
    <name type="scientific">Taxus chinensis</name>
    <name type="common">Chinese yew</name>
    <name type="synonym">Taxus wallichiana var. chinensis</name>
    <dbReference type="NCBI Taxonomy" id="29808"/>
    <lineage>
        <taxon>Eukaryota</taxon>
        <taxon>Viridiplantae</taxon>
        <taxon>Streptophyta</taxon>
        <taxon>Embryophyta</taxon>
        <taxon>Tracheophyta</taxon>
        <taxon>Spermatophyta</taxon>
        <taxon>Pinopsida</taxon>
        <taxon>Pinidae</taxon>
        <taxon>Conifers II</taxon>
        <taxon>Cupressales</taxon>
        <taxon>Taxaceae</taxon>
        <taxon>Taxus</taxon>
    </lineage>
</organism>
<gene>
    <name evidence="2" type="ORF">KI387_000887</name>
</gene>
<feature type="region of interest" description="Disordered" evidence="1">
    <location>
        <begin position="37"/>
        <end position="71"/>
    </location>
</feature>